<dbReference type="GO" id="GO:0030414">
    <property type="term" value="F:peptidase inhibitor activity"/>
    <property type="evidence" value="ECO:0007669"/>
    <property type="project" value="UniProtKB-KW"/>
</dbReference>
<dbReference type="SUPFAM" id="SSF55797">
    <property type="entry name" value="PR-1-like"/>
    <property type="match status" value="1"/>
</dbReference>
<keyword evidence="9" id="KW-0863">Zinc-finger</keyword>
<dbReference type="InterPro" id="IPR001628">
    <property type="entry name" value="Znf_hrmn_rcpt"/>
</dbReference>
<keyword evidence="6" id="KW-0646">Protease inhibitor</keyword>
<dbReference type="CDD" id="cd06960">
    <property type="entry name" value="NR_DBD_HNF4A"/>
    <property type="match status" value="1"/>
</dbReference>
<evidence type="ECO:0000259" key="17">
    <source>
        <dbReference type="PROSITE" id="PS51030"/>
    </source>
</evidence>
<evidence type="ECO:0000313" key="20">
    <source>
        <dbReference type="Proteomes" id="UP001279410"/>
    </source>
</evidence>
<dbReference type="SMART" id="SM00399">
    <property type="entry name" value="ZnF_C4"/>
    <property type="match status" value="1"/>
</dbReference>
<evidence type="ECO:0000256" key="16">
    <source>
        <dbReference type="ARBA" id="ARBA00023242"/>
    </source>
</evidence>
<dbReference type="PROSITE" id="PS51030">
    <property type="entry name" value="NUCLEAR_REC_DBD_2"/>
    <property type="match status" value="1"/>
</dbReference>
<dbReference type="InterPro" id="IPR013088">
    <property type="entry name" value="Znf_NHR/GATA"/>
</dbReference>
<dbReference type="GO" id="GO:0008270">
    <property type="term" value="F:zinc ion binding"/>
    <property type="evidence" value="ECO:0007669"/>
    <property type="project" value="UniProtKB-KW"/>
</dbReference>
<dbReference type="SUPFAM" id="SSF48508">
    <property type="entry name" value="Nuclear receptor ligand-binding domain"/>
    <property type="match status" value="1"/>
</dbReference>
<dbReference type="PRINTS" id="PR00837">
    <property type="entry name" value="V5TPXLIKE"/>
</dbReference>
<evidence type="ECO:0000256" key="14">
    <source>
        <dbReference type="ARBA" id="ARBA00023170"/>
    </source>
</evidence>
<dbReference type="InterPro" id="IPR035500">
    <property type="entry name" value="NHR-like_dom_sf"/>
</dbReference>
<dbReference type="AlphaFoldDB" id="A0AAD3MAF5"/>
<evidence type="ECO:0000256" key="7">
    <source>
        <dbReference type="ARBA" id="ARBA00022723"/>
    </source>
</evidence>
<evidence type="ECO:0000256" key="8">
    <source>
        <dbReference type="ARBA" id="ARBA00022729"/>
    </source>
</evidence>
<evidence type="ECO:0000313" key="19">
    <source>
        <dbReference type="EMBL" id="GLD50500.1"/>
    </source>
</evidence>
<dbReference type="PANTHER" id="PTHR24083">
    <property type="entry name" value="NUCLEAR HORMONE RECEPTOR"/>
    <property type="match status" value="1"/>
</dbReference>
<dbReference type="InterPro" id="IPR050274">
    <property type="entry name" value="Nuclear_hormone_rcpt_NR2"/>
</dbReference>
<keyword evidence="20" id="KW-1185">Reference proteome</keyword>
<evidence type="ECO:0000256" key="9">
    <source>
        <dbReference type="ARBA" id="ARBA00022771"/>
    </source>
</evidence>
<dbReference type="InterPro" id="IPR035940">
    <property type="entry name" value="CAP_sf"/>
</dbReference>
<keyword evidence="5" id="KW-0964">Secreted</keyword>
<evidence type="ECO:0000256" key="11">
    <source>
        <dbReference type="ARBA" id="ARBA00023015"/>
    </source>
</evidence>
<dbReference type="GO" id="GO:0005576">
    <property type="term" value="C:extracellular region"/>
    <property type="evidence" value="ECO:0007669"/>
    <property type="project" value="UniProtKB-SubCell"/>
</dbReference>
<dbReference type="EMBL" id="BRZM01000009">
    <property type="protein sequence ID" value="GLD50500.1"/>
    <property type="molecule type" value="Genomic_DNA"/>
</dbReference>
<keyword evidence="14" id="KW-0675">Receptor</keyword>
<dbReference type="GO" id="GO:0005634">
    <property type="term" value="C:nucleus"/>
    <property type="evidence" value="ECO:0007669"/>
    <property type="project" value="UniProtKB-SubCell"/>
</dbReference>
<dbReference type="Pfam" id="PF00104">
    <property type="entry name" value="Hormone_recep"/>
    <property type="match status" value="1"/>
</dbReference>
<dbReference type="FunFam" id="3.30.50.10:FF:000012">
    <property type="entry name" value="Hepatocyte nuclear factor 4, alpha"/>
    <property type="match status" value="1"/>
</dbReference>
<keyword evidence="10" id="KW-0862">Zinc</keyword>
<evidence type="ECO:0000256" key="13">
    <source>
        <dbReference type="ARBA" id="ARBA00023163"/>
    </source>
</evidence>
<evidence type="ECO:0000256" key="12">
    <source>
        <dbReference type="ARBA" id="ARBA00023125"/>
    </source>
</evidence>
<dbReference type="PRINTS" id="PR00047">
    <property type="entry name" value="STROIDFINGER"/>
</dbReference>
<dbReference type="Gene3D" id="1.10.565.10">
    <property type="entry name" value="Retinoid X Receptor"/>
    <property type="match status" value="1"/>
</dbReference>
<proteinExistence type="inferred from homology"/>
<comment type="similarity">
    <text evidence="4">Belongs to the CRISP family.</text>
</comment>
<dbReference type="Gene3D" id="3.40.33.10">
    <property type="entry name" value="CAP"/>
    <property type="match status" value="1"/>
</dbReference>
<dbReference type="FunFam" id="3.40.33.10:FF:000003">
    <property type="entry name" value="Peptidase inhibitor 15"/>
    <property type="match status" value="1"/>
</dbReference>
<accession>A0AAD3MAF5</accession>
<dbReference type="Pfam" id="PF00188">
    <property type="entry name" value="CAP"/>
    <property type="match status" value="1"/>
</dbReference>
<protein>
    <submittedName>
        <fullName evidence="19">Peptidase inhibitor R3HDML</fullName>
    </submittedName>
</protein>
<evidence type="ECO:0000256" key="10">
    <source>
        <dbReference type="ARBA" id="ARBA00022833"/>
    </source>
</evidence>
<keyword evidence="13" id="KW-0804">Transcription</keyword>
<dbReference type="Gene3D" id="3.30.50.10">
    <property type="entry name" value="Erythroid Transcription Factor GATA-1, subunit A"/>
    <property type="match status" value="1"/>
</dbReference>
<dbReference type="SUPFAM" id="SSF57716">
    <property type="entry name" value="Glucocorticoid receptor-like (DNA-binding domain)"/>
    <property type="match status" value="1"/>
</dbReference>
<dbReference type="Proteomes" id="UP001279410">
    <property type="component" value="Unassembled WGS sequence"/>
</dbReference>
<keyword evidence="8" id="KW-0732">Signal</keyword>
<name>A0AAD3MAF5_LATJO</name>
<dbReference type="PROSITE" id="PS51843">
    <property type="entry name" value="NR_LBD"/>
    <property type="match status" value="1"/>
</dbReference>
<comment type="caution">
    <text evidence="19">The sequence shown here is derived from an EMBL/GenBank/DDBJ whole genome shotgun (WGS) entry which is preliminary data.</text>
</comment>
<evidence type="ECO:0000256" key="6">
    <source>
        <dbReference type="ARBA" id="ARBA00022690"/>
    </source>
</evidence>
<keyword evidence="15" id="KW-0325">Glycoprotein</keyword>
<dbReference type="InterPro" id="IPR049636">
    <property type="entry name" value="HNF4-like_DBD"/>
</dbReference>
<keyword evidence="11" id="KW-0805">Transcription regulation</keyword>
<evidence type="ECO:0000256" key="15">
    <source>
        <dbReference type="ARBA" id="ARBA00023180"/>
    </source>
</evidence>
<dbReference type="InterPro" id="IPR000536">
    <property type="entry name" value="Nucl_hrmn_rcpt_lig-bd"/>
</dbReference>
<keyword evidence="7" id="KW-0479">Metal-binding</keyword>
<comment type="subcellular location">
    <subcellularLocation>
        <location evidence="1">Nucleus</location>
    </subcellularLocation>
    <subcellularLocation>
        <location evidence="2">Secreted</location>
    </subcellularLocation>
</comment>
<feature type="domain" description="NR LBD" evidence="18">
    <location>
        <begin position="434"/>
        <end position="532"/>
    </location>
</feature>
<feature type="domain" description="Nuclear receptor" evidence="17">
    <location>
        <begin position="344"/>
        <end position="419"/>
    </location>
</feature>
<keyword evidence="16" id="KW-0539">Nucleus</keyword>
<feature type="non-terminal residue" evidence="19">
    <location>
        <position position="1"/>
    </location>
</feature>
<sequence>MAAENSFTGTWSSCLLLLHRAQMGAACVQLLLAATLWMVPHMGAAAAVLSSPTELLNTTRAGADAQSDFRMLTGAAGVARSRRKRAISSREINALLDYHNRVRSQVFPPAANMEYMLWDEGLAKSADSWASQCIWDHGPTHAMKYMGQNLSVTSGRYQSITDLIRSWYDERHHFSYPNRCSGSVCSHYTQMVWASSNRVGCAVRKCFNMYVFGSTWREATLLVCNYSIKGNWVGEAPYKTGRPCSVCIRGLSLGNVGPYSWTGGPGKQHYPVTVDLLLLSACLSLAGPERAAEAHGPSLSWPAHCQGSAFTGMYGQDGTLHFANPDSSPTESANMNTAGHLAAGSLCAICGDRATGKHYGASSCDGCKGFFRRSVRKNHMYSCRFNRQCIVDKDKRNQCRYCRLKKCFRAGMKKEAVQNERDRISTRRSSYEDSSLPSINALIQADVLSRQITSPAPILNGDIRTKKIATITDVCESMKQQLLVLVEWAKYIPAFCDLPLDDQVALLRAHAGEHLLLGAAKRSMLYKDILLL</sequence>
<evidence type="ECO:0000256" key="4">
    <source>
        <dbReference type="ARBA" id="ARBA00009923"/>
    </source>
</evidence>
<evidence type="ECO:0000256" key="2">
    <source>
        <dbReference type="ARBA" id="ARBA00004613"/>
    </source>
</evidence>
<gene>
    <name evidence="19" type="ORF">AKAME5_000371000</name>
</gene>
<dbReference type="Pfam" id="PF00105">
    <property type="entry name" value="zf-C4"/>
    <property type="match status" value="1"/>
</dbReference>
<evidence type="ECO:0000256" key="1">
    <source>
        <dbReference type="ARBA" id="ARBA00004123"/>
    </source>
</evidence>
<comment type="similarity">
    <text evidence="3">Belongs to the nuclear hormone receptor family. NR2 subfamily.</text>
</comment>
<evidence type="ECO:0000256" key="3">
    <source>
        <dbReference type="ARBA" id="ARBA00006421"/>
    </source>
</evidence>
<organism evidence="19 20">
    <name type="scientific">Lates japonicus</name>
    <name type="common">Japanese lates</name>
    <dbReference type="NCBI Taxonomy" id="270547"/>
    <lineage>
        <taxon>Eukaryota</taxon>
        <taxon>Metazoa</taxon>
        <taxon>Chordata</taxon>
        <taxon>Craniata</taxon>
        <taxon>Vertebrata</taxon>
        <taxon>Euteleostomi</taxon>
        <taxon>Actinopterygii</taxon>
        <taxon>Neopterygii</taxon>
        <taxon>Teleostei</taxon>
        <taxon>Neoteleostei</taxon>
        <taxon>Acanthomorphata</taxon>
        <taxon>Carangaria</taxon>
        <taxon>Carangaria incertae sedis</taxon>
        <taxon>Centropomidae</taxon>
        <taxon>Lates</taxon>
    </lineage>
</organism>
<evidence type="ECO:0000259" key="18">
    <source>
        <dbReference type="PROSITE" id="PS51843"/>
    </source>
</evidence>
<dbReference type="InterPro" id="IPR001283">
    <property type="entry name" value="CRISP-related"/>
</dbReference>
<dbReference type="GO" id="GO:0003700">
    <property type="term" value="F:DNA-binding transcription factor activity"/>
    <property type="evidence" value="ECO:0007669"/>
    <property type="project" value="InterPro"/>
</dbReference>
<evidence type="ECO:0000256" key="5">
    <source>
        <dbReference type="ARBA" id="ARBA00022525"/>
    </source>
</evidence>
<keyword evidence="12" id="KW-0238">DNA-binding</keyword>
<dbReference type="PROSITE" id="PS00031">
    <property type="entry name" value="NUCLEAR_REC_DBD_1"/>
    <property type="match status" value="1"/>
</dbReference>
<dbReference type="InterPro" id="IPR014044">
    <property type="entry name" value="CAP_dom"/>
</dbReference>
<dbReference type="SMART" id="SM00198">
    <property type="entry name" value="SCP"/>
    <property type="match status" value="1"/>
</dbReference>
<reference evidence="19" key="1">
    <citation type="submission" date="2022-08" db="EMBL/GenBank/DDBJ databases">
        <title>Genome sequencing of akame (Lates japonicus).</title>
        <authorList>
            <person name="Hashiguchi Y."/>
            <person name="Takahashi H."/>
        </authorList>
    </citation>
    <scope>NUCLEOTIDE SEQUENCE</scope>
    <source>
        <strain evidence="19">Kochi</strain>
    </source>
</reference>
<dbReference type="GO" id="GO:0000978">
    <property type="term" value="F:RNA polymerase II cis-regulatory region sequence-specific DNA binding"/>
    <property type="evidence" value="ECO:0007669"/>
    <property type="project" value="InterPro"/>
</dbReference>